<dbReference type="Proteomes" id="UP000297452">
    <property type="component" value="Unassembled WGS sequence"/>
</dbReference>
<organism evidence="1 2">
    <name type="scientific">Botryotinia narcissicola</name>
    <dbReference type="NCBI Taxonomy" id="278944"/>
    <lineage>
        <taxon>Eukaryota</taxon>
        <taxon>Fungi</taxon>
        <taxon>Dikarya</taxon>
        <taxon>Ascomycota</taxon>
        <taxon>Pezizomycotina</taxon>
        <taxon>Leotiomycetes</taxon>
        <taxon>Helotiales</taxon>
        <taxon>Sclerotiniaceae</taxon>
        <taxon>Botryotinia</taxon>
    </lineage>
</organism>
<protein>
    <submittedName>
        <fullName evidence="1">Uncharacterized protein</fullName>
    </submittedName>
</protein>
<name>A0A4Z1JAY6_9HELO</name>
<dbReference type="EMBL" id="PQXJ01000068">
    <property type="protein sequence ID" value="TGO66117.1"/>
    <property type="molecule type" value="Genomic_DNA"/>
</dbReference>
<reference evidence="1 2" key="1">
    <citation type="submission" date="2017-12" db="EMBL/GenBank/DDBJ databases">
        <title>Comparative genomics of Botrytis spp.</title>
        <authorList>
            <person name="Valero-Jimenez C.A."/>
            <person name="Tapia P."/>
            <person name="Veloso J."/>
            <person name="Silva-Moreno E."/>
            <person name="Staats M."/>
            <person name="Valdes J.H."/>
            <person name="Van Kan J.A.L."/>
        </authorList>
    </citation>
    <scope>NUCLEOTIDE SEQUENCE [LARGE SCALE GENOMIC DNA]</scope>
    <source>
        <strain evidence="1 2">MUCL2120</strain>
    </source>
</reference>
<sequence length="49" mass="5639">MVEAMAEVNATRKAWVNVHRTPRPADYTSGEPERLMGGTWMLYIIRGQF</sequence>
<keyword evidence="2" id="KW-1185">Reference proteome</keyword>
<comment type="caution">
    <text evidence="1">The sequence shown here is derived from an EMBL/GenBank/DDBJ whole genome shotgun (WGS) entry which is preliminary data.</text>
</comment>
<accession>A0A4Z1JAY6</accession>
<proteinExistence type="predicted"/>
<evidence type="ECO:0000313" key="1">
    <source>
        <dbReference type="EMBL" id="TGO66117.1"/>
    </source>
</evidence>
<evidence type="ECO:0000313" key="2">
    <source>
        <dbReference type="Proteomes" id="UP000297452"/>
    </source>
</evidence>
<dbReference type="AlphaFoldDB" id="A0A4Z1JAY6"/>
<gene>
    <name evidence="1" type="ORF">BOTNAR_0068g00150</name>
</gene>